<dbReference type="InterPro" id="IPR027267">
    <property type="entry name" value="AH/BAR_dom_sf"/>
</dbReference>
<accession>A0A1D3RZB6</accession>
<proteinExistence type="predicted"/>
<dbReference type="Gene3D" id="1.20.1270.60">
    <property type="entry name" value="Arfaptin homology (AH) domain/BAR domain"/>
    <property type="match status" value="1"/>
</dbReference>
<sequence length="459" mass="54338">MNNMKAFVHKFRRSMDTLKEDDEFFSEKKQLNALNTYFSHSLLYLERLESVIKNINIMISDLNRCLMSFFENDINLGIVQHISRILNTFTDVREQITNHIVDAKSVTNETLEKIKKMQNLCLKKKELGASIEHYEKKIKKLQLANAPNQKHLEKIIRNESKLNCVKTDYLKYNEYIKKGFDIVLENKTNKVLLDARKDLELLLCYFSMMNSVSTQLKDPLKDMYLNTQREKLPVDDNFFLESQDRMNYFYEMEKNLNNYNPHNRYHMHNPRFEYNNYDQHINKYNKYDPPSRYRTYDNIPNMYNEYDRRNINNNNNNNNYMIGDYNRHSERNHYREAYNKNERSKEDNFFTSSLNTLTKTLSGYNLNSRGGRTNKTNDLNSSGNSAERSSSSNTPLPFIKNIKNKIYKKTLSQSLFVESDDKKDNSFLKIKNILGGSNKPKEEEKETSPPAPTPPAFPQ</sequence>
<dbReference type="AlphaFoldDB" id="A0A1D3RZB6"/>
<dbReference type="Proteomes" id="UP000195879">
    <property type="component" value="Chromosome 11"/>
</dbReference>
<feature type="compositionally biased region" description="Low complexity" evidence="1">
    <location>
        <begin position="380"/>
        <end position="393"/>
    </location>
</feature>
<feature type="compositionally biased region" description="Pro residues" evidence="1">
    <location>
        <begin position="449"/>
        <end position="459"/>
    </location>
</feature>
<gene>
    <name evidence="2" type="ORF">PCHDK_000304400</name>
</gene>
<dbReference type="OrthoDB" id="371754at2759"/>
<protein>
    <submittedName>
        <fullName evidence="2">Uncharacterized protein</fullName>
    </submittedName>
</protein>
<evidence type="ECO:0000313" key="3">
    <source>
        <dbReference type="Proteomes" id="UP000195879"/>
    </source>
</evidence>
<feature type="compositionally biased region" description="Polar residues" evidence="1">
    <location>
        <begin position="363"/>
        <end position="379"/>
    </location>
</feature>
<evidence type="ECO:0000313" key="2">
    <source>
        <dbReference type="EMBL" id="SCN61584.1"/>
    </source>
</evidence>
<dbReference type="EMBL" id="LT608205">
    <property type="protein sequence ID" value="SCN61584.1"/>
    <property type="molecule type" value="Genomic_DNA"/>
</dbReference>
<organism evidence="2 3">
    <name type="scientific">Plasmodium chabaudi adami</name>
    <dbReference type="NCBI Taxonomy" id="5826"/>
    <lineage>
        <taxon>Eukaryota</taxon>
        <taxon>Sar</taxon>
        <taxon>Alveolata</taxon>
        <taxon>Apicomplexa</taxon>
        <taxon>Aconoidasida</taxon>
        <taxon>Haemosporida</taxon>
        <taxon>Plasmodiidae</taxon>
        <taxon>Plasmodium</taxon>
        <taxon>Plasmodium (Vinckeia)</taxon>
    </lineage>
</organism>
<name>A0A1D3RZB6_PLACE</name>
<reference evidence="2 3" key="1">
    <citation type="submission" date="2016-08" db="EMBL/GenBank/DDBJ databases">
        <authorList>
            <consortium name="Pathogen Informatics"/>
        </authorList>
    </citation>
    <scope>NUCLEOTIDE SEQUENCE [LARGE SCALE GENOMIC DNA]</scope>
    <source>
        <strain evidence="2 3">DK</strain>
    </source>
</reference>
<evidence type="ECO:0000256" key="1">
    <source>
        <dbReference type="SAM" id="MobiDB-lite"/>
    </source>
</evidence>
<feature type="region of interest" description="Disordered" evidence="1">
    <location>
        <begin position="362"/>
        <end position="396"/>
    </location>
</feature>
<feature type="region of interest" description="Disordered" evidence="1">
    <location>
        <begin position="431"/>
        <end position="459"/>
    </location>
</feature>